<dbReference type="Pfam" id="PF00196">
    <property type="entry name" value="GerE"/>
    <property type="match status" value="1"/>
</dbReference>
<keyword evidence="2" id="KW-0238">DNA-binding</keyword>
<dbReference type="SUPFAM" id="SSF46894">
    <property type="entry name" value="C-terminal effector domain of the bipartite response regulators"/>
    <property type="match status" value="1"/>
</dbReference>
<keyword evidence="3" id="KW-0804">Transcription</keyword>
<dbReference type="PRINTS" id="PR00038">
    <property type="entry name" value="HTHLUXR"/>
</dbReference>
<dbReference type="OrthoDB" id="371301at2"/>
<dbReference type="RefSeq" id="WP_074645418.1">
    <property type="nucleotide sequence ID" value="NZ_FOFU01000012.1"/>
</dbReference>
<dbReference type="InterPro" id="IPR016032">
    <property type="entry name" value="Sig_transdc_resp-reg_C-effctor"/>
</dbReference>
<keyword evidence="6" id="KW-1185">Reference proteome</keyword>
<keyword evidence="1" id="KW-0805">Transcription regulation</keyword>
<dbReference type="InterPro" id="IPR000792">
    <property type="entry name" value="Tscrpt_reg_LuxR_C"/>
</dbReference>
<dbReference type="PROSITE" id="PS00622">
    <property type="entry name" value="HTH_LUXR_1"/>
    <property type="match status" value="1"/>
</dbReference>
<organism evidence="5 6">
    <name type="scientific">Treponema bryantii</name>
    <dbReference type="NCBI Taxonomy" id="163"/>
    <lineage>
        <taxon>Bacteria</taxon>
        <taxon>Pseudomonadati</taxon>
        <taxon>Spirochaetota</taxon>
        <taxon>Spirochaetia</taxon>
        <taxon>Spirochaetales</taxon>
        <taxon>Treponemataceae</taxon>
        <taxon>Treponema</taxon>
    </lineage>
</organism>
<dbReference type="AlphaFoldDB" id="A0A1H9JDF5"/>
<evidence type="ECO:0000313" key="5">
    <source>
        <dbReference type="EMBL" id="SEQ84759.1"/>
    </source>
</evidence>
<dbReference type="InterPro" id="IPR036388">
    <property type="entry name" value="WH-like_DNA-bd_sf"/>
</dbReference>
<name>A0A1H9JDF5_9SPIR</name>
<protein>
    <submittedName>
        <fullName evidence="5">Regulatory protein, luxR family</fullName>
    </submittedName>
</protein>
<dbReference type="EMBL" id="FOFU01000012">
    <property type="protein sequence ID" value="SEQ84759.1"/>
    <property type="molecule type" value="Genomic_DNA"/>
</dbReference>
<dbReference type="GO" id="GO:0006355">
    <property type="term" value="P:regulation of DNA-templated transcription"/>
    <property type="evidence" value="ECO:0007669"/>
    <property type="project" value="InterPro"/>
</dbReference>
<evidence type="ECO:0000256" key="2">
    <source>
        <dbReference type="ARBA" id="ARBA00023125"/>
    </source>
</evidence>
<dbReference type="PANTHER" id="PTHR44688:SF16">
    <property type="entry name" value="DNA-BINDING TRANSCRIPTIONAL ACTIVATOR DEVR_DOSR"/>
    <property type="match status" value="1"/>
</dbReference>
<dbReference type="PROSITE" id="PS50043">
    <property type="entry name" value="HTH_LUXR_2"/>
    <property type="match status" value="1"/>
</dbReference>
<reference evidence="5 6" key="1">
    <citation type="submission" date="2016-10" db="EMBL/GenBank/DDBJ databases">
        <authorList>
            <person name="de Groot N.N."/>
        </authorList>
    </citation>
    <scope>NUCLEOTIDE SEQUENCE [LARGE SCALE GENOMIC DNA]</scope>
    <source>
        <strain evidence="5 6">B25</strain>
    </source>
</reference>
<evidence type="ECO:0000256" key="3">
    <source>
        <dbReference type="ARBA" id="ARBA00023163"/>
    </source>
</evidence>
<evidence type="ECO:0000313" key="6">
    <source>
        <dbReference type="Proteomes" id="UP000182360"/>
    </source>
</evidence>
<gene>
    <name evidence="5" type="ORF">SAMN04487977_11241</name>
</gene>
<sequence>MLNNSEWEEIKIDLISLYNKKNNSSSEEIENQLLKLLVNNNKIEKLDEKLPAIQIKYILSDREIEVIKKLIDGRTNLEISESLAISISTVKKHIYNIFNKTGVSSRTQLLNLVYNIQLD</sequence>
<accession>A0A1H9JDF5</accession>
<evidence type="ECO:0000256" key="1">
    <source>
        <dbReference type="ARBA" id="ARBA00023015"/>
    </source>
</evidence>
<dbReference type="PANTHER" id="PTHR44688">
    <property type="entry name" value="DNA-BINDING TRANSCRIPTIONAL ACTIVATOR DEVR_DOSR"/>
    <property type="match status" value="1"/>
</dbReference>
<feature type="domain" description="HTH luxR-type" evidence="4">
    <location>
        <begin position="52"/>
        <end position="117"/>
    </location>
</feature>
<dbReference type="Gene3D" id="1.10.10.10">
    <property type="entry name" value="Winged helix-like DNA-binding domain superfamily/Winged helix DNA-binding domain"/>
    <property type="match status" value="1"/>
</dbReference>
<dbReference type="CDD" id="cd06170">
    <property type="entry name" value="LuxR_C_like"/>
    <property type="match status" value="1"/>
</dbReference>
<proteinExistence type="predicted"/>
<dbReference type="SMART" id="SM00421">
    <property type="entry name" value="HTH_LUXR"/>
    <property type="match status" value="1"/>
</dbReference>
<dbReference type="GO" id="GO:0003677">
    <property type="term" value="F:DNA binding"/>
    <property type="evidence" value="ECO:0007669"/>
    <property type="project" value="UniProtKB-KW"/>
</dbReference>
<evidence type="ECO:0000259" key="4">
    <source>
        <dbReference type="PROSITE" id="PS50043"/>
    </source>
</evidence>
<dbReference type="Proteomes" id="UP000182360">
    <property type="component" value="Unassembled WGS sequence"/>
</dbReference>